<feature type="domain" description="Retroviral polymerase SH3-like" evidence="2">
    <location>
        <begin position="40"/>
        <end position="97"/>
    </location>
</feature>
<comment type="caution">
    <text evidence="3">The sequence shown here is derived from an EMBL/GenBank/DDBJ whole genome shotgun (WGS) entry which is preliminary data.</text>
</comment>
<dbReference type="Pfam" id="PF25597">
    <property type="entry name" value="SH3_retrovirus"/>
    <property type="match status" value="1"/>
</dbReference>
<dbReference type="PANTHER" id="PTHR42648:SF28">
    <property type="entry name" value="TRANSPOSON-ENCODED PROTEIN WITH RIBONUCLEASE H-LIKE AND RETROVIRUS ZINC FINGER-LIKE DOMAINS"/>
    <property type="match status" value="1"/>
</dbReference>
<dbReference type="EMBL" id="JACGWM010000005">
    <property type="protein sequence ID" value="KAL0371750.1"/>
    <property type="molecule type" value="Genomic_DNA"/>
</dbReference>
<feature type="region of interest" description="Disordered" evidence="1">
    <location>
        <begin position="125"/>
        <end position="148"/>
    </location>
</feature>
<accession>A0AAW2QUQ5</accession>
<dbReference type="InterPro" id="IPR057670">
    <property type="entry name" value="SH3_retrovirus"/>
</dbReference>
<organism evidence="3">
    <name type="scientific">Sesamum calycinum</name>
    <dbReference type="NCBI Taxonomy" id="2727403"/>
    <lineage>
        <taxon>Eukaryota</taxon>
        <taxon>Viridiplantae</taxon>
        <taxon>Streptophyta</taxon>
        <taxon>Embryophyta</taxon>
        <taxon>Tracheophyta</taxon>
        <taxon>Spermatophyta</taxon>
        <taxon>Magnoliopsida</taxon>
        <taxon>eudicotyledons</taxon>
        <taxon>Gunneridae</taxon>
        <taxon>Pentapetalae</taxon>
        <taxon>asterids</taxon>
        <taxon>lamiids</taxon>
        <taxon>Lamiales</taxon>
        <taxon>Pedaliaceae</taxon>
        <taxon>Sesamum</taxon>
    </lineage>
</organism>
<reference evidence="3" key="1">
    <citation type="submission" date="2020-06" db="EMBL/GenBank/DDBJ databases">
        <authorList>
            <person name="Li T."/>
            <person name="Hu X."/>
            <person name="Zhang T."/>
            <person name="Song X."/>
            <person name="Zhang H."/>
            <person name="Dai N."/>
            <person name="Sheng W."/>
            <person name="Hou X."/>
            <person name="Wei L."/>
        </authorList>
    </citation>
    <scope>NUCLEOTIDE SEQUENCE</scope>
    <source>
        <strain evidence="3">KEN8</strain>
        <tissue evidence="3">Leaf</tissue>
    </source>
</reference>
<gene>
    <name evidence="3" type="ORF">Scaly_0856600</name>
</gene>
<dbReference type="AlphaFoldDB" id="A0AAW2QUQ5"/>
<reference evidence="3" key="2">
    <citation type="journal article" date="2024" name="Plant">
        <title>Genomic evolution and insights into agronomic trait innovations of Sesamum species.</title>
        <authorList>
            <person name="Miao H."/>
            <person name="Wang L."/>
            <person name="Qu L."/>
            <person name="Liu H."/>
            <person name="Sun Y."/>
            <person name="Le M."/>
            <person name="Wang Q."/>
            <person name="Wei S."/>
            <person name="Zheng Y."/>
            <person name="Lin W."/>
            <person name="Duan Y."/>
            <person name="Cao H."/>
            <person name="Xiong S."/>
            <person name="Wang X."/>
            <person name="Wei L."/>
            <person name="Li C."/>
            <person name="Ma Q."/>
            <person name="Ju M."/>
            <person name="Zhao R."/>
            <person name="Li G."/>
            <person name="Mu C."/>
            <person name="Tian Q."/>
            <person name="Mei H."/>
            <person name="Zhang T."/>
            <person name="Gao T."/>
            <person name="Zhang H."/>
        </authorList>
    </citation>
    <scope>NUCLEOTIDE SEQUENCE</scope>
    <source>
        <strain evidence="3">KEN8</strain>
    </source>
</reference>
<dbReference type="InterPro" id="IPR039537">
    <property type="entry name" value="Retrotran_Ty1/copia-like"/>
</dbReference>
<dbReference type="PANTHER" id="PTHR42648">
    <property type="entry name" value="TRANSPOSASE, PUTATIVE-RELATED"/>
    <property type="match status" value="1"/>
</dbReference>
<sequence>MQCACYVINRLPPWLGKEKSPFEILYNLKPNVNYFRIFGSICYVHNPKANRAKFDPKENKFVFVGYNPCRKGWWCMDPETKKCVTSRDVVFDEVSSYYAFHENAIQGNMSNRNVKSLQLLPENDEQASSDESYPTCNISDVNENQVKR</sequence>
<feature type="compositionally biased region" description="Polar residues" evidence="1">
    <location>
        <begin position="129"/>
        <end position="148"/>
    </location>
</feature>
<evidence type="ECO:0000259" key="2">
    <source>
        <dbReference type="Pfam" id="PF25597"/>
    </source>
</evidence>
<evidence type="ECO:0000313" key="3">
    <source>
        <dbReference type="EMBL" id="KAL0371750.1"/>
    </source>
</evidence>
<evidence type="ECO:0000256" key="1">
    <source>
        <dbReference type="SAM" id="MobiDB-lite"/>
    </source>
</evidence>
<protein>
    <recommendedName>
        <fullName evidence="2">Retroviral polymerase SH3-like domain-containing protein</fullName>
    </recommendedName>
</protein>
<proteinExistence type="predicted"/>
<name>A0AAW2QUQ5_9LAMI</name>